<dbReference type="EMBL" id="U44893">
    <property type="protein sequence ID" value="AAC44496.1"/>
    <property type="molecule type" value="Genomic_DNA"/>
</dbReference>
<organism evidence="1">
    <name type="scientific">Butyrivibrio fibrisolvens</name>
    <dbReference type="NCBI Taxonomy" id="831"/>
    <lineage>
        <taxon>Bacteria</taxon>
        <taxon>Bacillati</taxon>
        <taxon>Bacillota</taxon>
        <taxon>Clostridia</taxon>
        <taxon>Lachnospirales</taxon>
        <taxon>Lachnospiraceae</taxon>
        <taxon>Butyrivibrio</taxon>
    </lineage>
</organism>
<name>P70887_BUTFI</name>
<dbReference type="AlphaFoldDB" id="P70887"/>
<accession>P70887</accession>
<proteinExistence type="predicted"/>
<evidence type="ECO:0000313" key="1">
    <source>
        <dbReference type="EMBL" id="AAC44496.1"/>
    </source>
</evidence>
<dbReference type="PIR" id="T44627">
    <property type="entry name" value="T44627"/>
</dbReference>
<sequence>MVGLMEQQHRQLLAEQLVELVMKSLTRSQQHVEQLAVQVISNYQDRVLASDLQLYSWRSSLRRQRNAKPYFSFQWHITDECDQRCKHCYIYSSGEHTCIDSMNWEQMERTFYNCIDFCNVYGRTPYFYITGGD</sequence>
<feature type="non-terminal residue" evidence="1">
    <location>
        <position position="133"/>
    </location>
</feature>
<dbReference type="InterPro" id="IPR058240">
    <property type="entry name" value="rSAM_sf"/>
</dbReference>
<dbReference type="SUPFAM" id="SSF102114">
    <property type="entry name" value="Radical SAM enzymes"/>
    <property type="match status" value="1"/>
</dbReference>
<reference evidence="1" key="1">
    <citation type="journal article" date="1996" name="FEMS Microbiol. Lett.">
        <title>Cloning of a gene encoding cinnamoyl ester hydrolase from the ruminal bacterium Butyrivibrio fibrisolvens E14 by a novel method.</title>
        <authorList>
            <person name="Dalrymple B.P."/>
            <person name="Swadling Y."/>
            <person name="Cybinski D.H."/>
            <person name="Xue G.P."/>
        </authorList>
    </citation>
    <scope>NUCLEOTIDE SEQUENCE</scope>
    <source>
        <strain evidence="1">E14</strain>
    </source>
</reference>
<protein>
    <submittedName>
        <fullName evidence="1">OrfC; unknown function</fullName>
    </submittedName>
</protein>